<gene>
    <name evidence="1" type="ORF">KOI35_26285</name>
</gene>
<organism evidence="1 2">
    <name type="scientific">Paractinoplanes bogorensis</name>
    <dbReference type="NCBI Taxonomy" id="1610840"/>
    <lineage>
        <taxon>Bacteria</taxon>
        <taxon>Bacillati</taxon>
        <taxon>Actinomycetota</taxon>
        <taxon>Actinomycetes</taxon>
        <taxon>Micromonosporales</taxon>
        <taxon>Micromonosporaceae</taxon>
        <taxon>Paractinoplanes</taxon>
    </lineage>
</organism>
<dbReference type="Proteomes" id="UP001519654">
    <property type="component" value="Unassembled WGS sequence"/>
</dbReference>
<dbReference type="Pfam" id="PF22880">
    <property type="entry name" value="DUF7019"/>
    <property type="match status" value="1"/>
</dbReference>
<dbReference type="EMBL" id="JAHKKG010000008">
    <property type="protein sequence ID" value="MBU2667026.1"/>
    <property type="molecule type" value="Genomic_DNA"/>
</dbReference>
<dbReference type="InterPro" id="IPR054284">
    <property type="entry name" value="DUF7019"/>
</dbReference>
<protein>
    <submittedName>
        <fullName evidence="1">Uncharacterized protein</fullName>
    </submittedName>
</protein>
<evidence type="ECO:0000313" key="1">
    <source>
        <dbReference type="EMBL" id="MBU2667026.1"/>
    </source>
</evidence>
<proteinExistence type="predicted"/>
<reference evidence="1 2" key="1">
    <citation type="submission" date="2021-06" db="EMBL/GenBank/DDBJ databases">
        <title>Actinoplanes lichenicola sp. nov., and Actinoplanes ovalisporus sp. nov., isolated from lichen in Thailand.</title>
        <authorList>
            <person name="Saeng-In P."/>
            <person name="Kanchanasin P."/>
            <person name="Yuki M."/>
            <person name="Kudo T."/>
            <person name="Ohkuma M."/>
            <person name="Phongsopitanun W."/>
            <person name="Tanasupawat S."/>
        </authorList>
    </citation>
    <scope>NUCLEOTIDE SEQUENCE [LARGE SCALE GENOMIC DNA]</scope>
    <source>
        <strain evidence="1 2">NBRC 110975</strain>
    </source>
</reference>
<evidence type="ECO:0000313" key="2">
    <source>
        <dbReference type="Proteomes" id="UP001519654"/>
    </source>
</evidence>
<sequence length="216" mass="23278">MAVKYYVYISDTKVEMIYSQIPVPLRKKLSVELKVDLKVVGTTLKPSTPPETRYSKVDMVRRFLEDSGDVGTVSSPGPYVAGQTMMRWGTIREGRLVYFGGTMSSVVVGLAGARRHVIGAPGAASTPETIPLSSSSVDLIEALGAADPNIVGLPMDMAAEVTGSLDEFVAYSVLHASRGMRGPRQTLEFLAKRVGEARIDAQRVLLASPIYVSQVD</sequence>
<comment type="caution">
    <text evidence="1">The sequence shown here is derived from an EMBL/GenBank/DDBJ whole genome shotgun (WGS) entry which is preliminary data.</text>
</comment>
<accession>A0ABS5YVD0</accession>
<dbReference type="NCBIfam" id="NF040893">
    <property type="entry name" value="SAVMC3_10250"/>
    <property type="match status" value="1"/>
</dbReference>
<keyword evidence="2" id="KW-1185">Reference proteome</keyword>
<dbReference type="RefSeq" id="WP_215791243.1">
    <property type="nucleotide sequence ID" value="NZ_JAHKKG010000008.1"/>
</dbReference>
<name>A0ABS5YVD0_9ACTN</name>